<dbReference type="AlphaFoldDB" id="A0A6A4SPJ3"/>
<reference evidence="1 2" key="1">
    <citation type="submission" date="2019-06" db="EMBL/GenBank/DDBJ databases">
        <title>Draft genomes of female and male turbot (Scophthalmus maximus).</title>
        <authorList>
            <person name="Xu H."/>
            <person name="Xu X.-W."/>
            <person name="Shao C."/>
            <person name="Chen S."/>
        </authorList>
    </citation>
    <scope>NUCLEOTIDE SEQUENCE [LARGE SCALE GENOMIC DNA]</scope>
    <source>
        <strain evidence="1">Ysfricsl-2016a</strain>
        <tissue evidence="1">Blood</tissue>
    </source>
</reference>
<gene>
    <name evidence="1" type="ORF">F2P81_012273</name>
</gene>
<organism evidence="1 2">
    <name type="scientific">Scophthalmus maximus</name>
    <name type="common">Turbot</name>
    <name type="synonym">Psetta maxima</name>
    <dbReference type="NCBI Taxonomy" id="52904"/>
    <lineage>
        <taxon>Eukaryota</taxon>
        <taxon>Metazoa</taxon>
        <taxon>Chordata</taxon>
        <taxon>Craniata</taxon>
        <taxon>Vertebrata</taxon>
        <taxon>Euteleostomi</taxon>
        <taxon>Actinopterygii</taxon>
        <taxon>Neopterygii</taxon>
        <taxon>Teleostei</taxon>
        <taxon>Neoteleostei</taxon>
        <taxon>Acanthomorphata</taxon>
        <taxon>Carangaria</taxon>
        <taxon>Pleuronectiformes</taxon>
        <taxon>Pleuronectoidei</taxon>
        <taxon>Scophthalmidae</taxon>
        <taxon>Scophthalmus</taxon>
    </lineage>
</organism>
<evidence type="ECO:0000313" key="1">
    <source>
        <dbReference type="EMBL" id="KAF0034515.1"/>
    </source>
</evidence>
<name>A0A6A4SPJ3_SCOMX</name>
<protein>
    <submittedName>
        <fullName evidence="1">Uncharacterized protein</fullName>
    </submittedName>
</protein>
<dbReference type="Proteomes" id="UP000438429">
    <property type="component" value="Unassembled WGS sequence"/>
</dbReference>
<evidence type="ECO:0000313" key="2">
    <source>
        <dbReference type="Proteomes" id="UP000438429"/>
    </source>
</evidence>
<accession>A0A6A4SPJ3</accession>
<sequence>MSSPLEPNISRQNPEKRNKNIFMDDFIEQSEEARTNNAMQPSVLLPPVPVVLIPFQHVRLWICHHYQGLTLLQGNLNAEHKCLNNSLTVTEVMDVLTDEFDVICRLMHLDTSAKGCSSFGADAVGYITANDFLLKKVQTLISICDVPVFTSAAFNKSWPAVVQHRPCRGKRGKYEEMPQFEEKERVCDSSPDLQTRARISAVSPSTHPQRQPPPHLLLSSSPHLLISFSPRLLISSSPPLLVSSSPHLLITSSPRLLVSSSPHLLLSSSPRLLISSSPRLLVSSSPHLLVSSSPRLLISSSPHLFIHLRSQQLPLNFSSEFKRARGLFYHLGVAVAKSLCAQFGCCCCCSG</sequence>
<dbReference type="EMBL" id="VEVO01000011">
    <property type="protein sequence ID" value="KAF0034515.1"/>
    <property type="molecule type" value="Genomic_DNA"/>
</dbReference>
<proteinExistence type="predicted"/>
<comment type="caution">
    <text evidence="1">The sequence shown here is derived from an EMBL/GenBank/DDBJ whole genome shotgun (WGS) entry which is preliminary data.</text>
</comment>